<comment type="caution">
    <text evidence="1">The sequence shown here is derived from an EMBL/GenBank/DDBJ whole genome shotgun (WGS) entry which is preliminary data.</text>
</comment>
<accession>A0ABR0EG44</accession>
<dbReference type="Proteomes" id="UP001305779">
    <property type="component" value="Unassembled WGS sequence"/>
</dbReference>
<evidence type="ECO:0000313" key="1">
    <source>
        <dbReference type="EMBL" id="KAK4500211.1"/>
    </source>
</evidence>
<sequence length="343" mass="38696">MPVNTLTPPLRKGDILTIRHGDHHRARIALIWDVPYIRRRATANNVRVLQTSDIIDHVSQTEAGFQIQEASSAEEAVAAFRPRALDEVLTRGDSFFVRPSMEAVRKVLLRDVCLNQRCRDGFVPARHRAAIYEEYQLSMSTLHEDRKGLTMQCPACIPKSIVFESEKQLLIALRVDSGGQMTTGELIEMRDHEKRLNERRLEAGHTELAFSPEVVLVVYGIGASGWMTRHPGQWLEQMRRVSATNDVNSVVYPPDFLKRKFGNLKESVLEGQCGICLGDEFGEEEETPPKRETLLVSDTLFALIPLYIDRNHEMCISSMLVLSLGRVKTGICVFSDWPVTGLA</sequence>
<protein>
    <submittedName>
        <fullName evidence="1">Uncharacterized protein</fullName>
    </submittedName>
</protein>
<dbReference type="EMBL" id="JAXOVC010000006">
    <property type="protein sequence ID" value="KAK4500211.1"/>
    <property type="molecule type" value="Genomic_DNA"/>
</dbReference>
<proteinExistence type="predicted"/>
<evidence type="ECO:0000313" key="2">
    <source>
        <dbReference type="Proteomes" id="UP001305779"/>
    </source>
</evidence>
<gene>
    <name evidence="1" type="ORF">PRZ48_008397</name>
</gene>
<organism evidence="1 2">
    <name type="scientific">Zasmidium cellare</name>
    <name type="common">Wine cellar mold</name>
    <name type="synonym">Racodium cellare</name>
    <dbReference type="NCBI Taxonomy" id="395010"/>
    <lineage>
        <taxon>Eukaryota</taxon>
        <taxon>Fungi</taxon>
        <taxon>Dikarya</taxon>
        <taxon>Ascomycota</taxon>
        <taxon>Pezizomycotina</taxon>
        <taxon>Dothideomycetes</taxon>
        <taxon>Dothideomycetidae</taxon>
        <taxon>Mycosphaerellales</taxon>
        <taxon>Mycosphaerellaceae</taxon>
        <taxon>Zasmidium</taxon>
    </lineage>
</organism>
<name>A0ABR0EG44_ZASCE</name>
<reference evidence="1 2" key="1">
    <citation type="journal article" date="2023" name="G3 (Bethesda)">
        <title>A chromosome-level genome assembly of Zasmidium syzygii isolated from banana leaves.</title>
        <authorList>
            <person name="van Westerhoven A.C."/>
            <person name="Mehrabi R."/>
            <person name="Talebi R."/>
            <person name="Steentjes M.B.F."/>
            <person name="Corcolon B."/>
            <person name="Chong P.A."/>
            <person name="Kema G.H.J."/>
            <person name="Seidl M.F."/>
        </authorList>
    </citation>
    <scope>NUCLEOTIDE SEQUENCE [LARGE SCALE GENOMIC DNA]</scope>
    <source>
        <strain evidence="1 2">P124</strain>
    </source>
</reference>
<keyword evidence="2" id="KW-1185">Reference proteome</keyword>